<dbReference type="Proteomes" id="UP000038045">
    <property type="component" value="Unplaced"/>
</dbReference>
<evidence type="ECO:0000313" key="2">
    <source>
        <dbReference type="Proteomes" id="UP000038045"/>
    </source>
</evidence>
<keyword evidence="1" id="KW-0732">Signal</keyword>
<dbReference type="AlphaFoldDB" id="A0A0N4Z7R7"/>
<evidence type="ECO:0000313" key="3">
    <source>
        <dbReference type="WBParaSite" id="PTRK_0000321900.1"/>
    </source>
</evidence>
<name>A0A0N4Z7R7_PARTI</name>
<reference evidence="3" key="1">
    <citation type="submission" date="2017-02" db="UniProtKB">
        <authorList>
            <consortium name="WormBaseParasite"/>
        </authorList>
    </citation>
    <scope>IDENTIFICATION</scope>
</reference>
<feature type="signal peptide" evidence="1">
    <location>
        <begin position="1"/>
        <end position="25"/>
    </location>
</feature>
<organism evidence="2 3">
    <name type="scientific">Parastrongyloides trichosuri</name>
    <name type="common">Possum-specific nematode worm</name>
    <dbReference type="NCBI Taxonomy" id="131310"/>
    <lineage>
        <taxon>Eukaryota</taxon>
        <taxon>Metazoa</taxon>
        <taxon>Ecdysozoa</taxon>
        <taxon>Nematoda</taxon>
        <taxon>Chromadorea</taxon>
        <taxon>Rhabditida</taxon>
        <taxon>Tylenchina</taxon>
        <taxon>Panagrolaimomorpha</taxon>
        <taxon>Strongyloidoidea</taxon>
        <taxon>Strongyloididae</taxon>
        <taxon>Parastrongyloides</taxon>
    </lineage>
</organism>
<feature type="chain" id="PRO_5005891235" evidence="1">
    <location>
        <begin position="26"/>
        <end position="162"/>
    </location>
</feature>
<accession>A0A0N4Z7R7</accession>
<evidence type="ECO:0000256" key="1">
    <source>
        <dbReference type="SAM" id="SignalP"/>
    </source>
</evidence>
<protein>
    <submittedName>
        <fullName evidence="3">S-protein homolog</fullName>
    </submittedName>
</protein>
<sequence length="162" mass="19113">MKINQPSLFIIFIVILLLNVETTRGKVCYTASVYADWDFNFTCNGKPFNVTDIYVDICYSHFWKTYVPIQHIKTPTSVGHYNLSFYQHVHGGIVFWLYARIYHLCHPTENESTTWPYHCTFWPRVDTYSCSSPYLIPFVMHIDLSKSGRYGSECHVIYKHKH</sequence>
<dbReference type="WBParaSite" id="PTRK_0000321900.1">
    <property type="protein sequence ID" value="PTRK_0000321900.1"/>
    <property type="gene ID" value="PTRK_0000321900"/>
</dbReference>
<keyword evidence="2" id="KW-1185">Reference proteome</keyword>
<proteinExistence type="predicted"/>